<name>D0NI24_PHYIT</name>
<dbReference type="EMBL" id="DS028139">
    <property type="protein sequence ID" value="EEY59109.1"/>
    <property type="molecule type" value="Genomic_DNA"/>
</dbReference>
<evidence type="ECO:0000313" key="2">
    <source>
        <dbReference type="Proteomes" id="UP000006643"/>
    </source>
</evidence>
<dbReference type="VEuPathDB" id="FungiDB:PITG_11568"/>
<organism evidence="1 2">
    <name type="scientific">Phytophthora infestans (strain T30-4)</name>
    <name type="common">Potato late blight agent</name>
    <dbReference type="NCBI Taxonomy" id="403677"/>
    <lineage>
        <taxon>Eukaryota</taxon>
        <taxon>Sar</taxon>
        <taxon>Stramenopiles</taxon>
        <taxon>Oomycota</taxon>
        <taxon>Peronosporomycetes</taxon>
        <taxon>Peronosporales</taxon>
        <taxon>Peronosporaceae</taxon>
        <taxon>Phytophthora</taxon>
    </lineage>
</organism>
<proteinExistence type="predicted"/>
<dbReference type="RefSeq" id="XP_002901123.1">
    <property type="nucleotide sequence ID" value="XM_002901077.1"/>
</dbReference>
<dbReference type="KEGG" id="pif:PITG_11568"/>
<reference evidence="2" key="1">
    <citation type="journal article" date="2009" name="Nature">
        <title>Genome sequence and analysis of the Irish potato famine pathogen Phytophthora infestans.</title>
        <authorList>
            <consortium name="The Broad Institute Genome Sequencing Platform"/>
            <person name="Haas B.J."/>
            <person name="Kamoun S."/>
            <person name="Zody M.C."/>
            <person name="Jiang R.H."/>
            <person name="Handsaker R.E."/>
            <person name="Cano L.M."/>
            <person name="Grabherr M."/>
            <person name="Kodira C.D."/>
            <person name="Raffaele S."/>
            <person name="Torto-Alalibo T."/>
            <person name="Bozkurt T.O."/>
            <person name="Ah-Fong A.M."/>
            <person name="Alvarado L."/>
            <person name="Anderson V.L."/>
            <person name="Armstrong M.R."/>
            <person name="Avrova A."/>
            <person name="Baxter L."/>
            <person name="Beynon J."/>
            <person name="Boevink P.C."/>
            <person name="Bollmann S.R."/>
            <person name="Bos J.I."/>
            <person name="Bulone V."/>
            <person name="Cai G."/>
            <person name="Cakir C."/>
            <person name="Carrington J.C."/>
            <person name="Chawner M."/>
            <person name="Conti L."/>
            <person name="Costanzo S."/>
            <person name="Ewan R."/>
            <person name="Fahlgren N."/>
            <person name="Fischbach M.A."/>
            <person name="Fugelstad J."/>
            <person name="Gilroy E.M."/>
            <person name="Gnerre S."/>
            <person name="Green P.J."/>
            <person name="Grenville-Briggs L.J."/>
            <person name="Griffith J."/>
            <person name="Grunwald N.J."/>
            <person name="Horn K."/>
            <person name="Horner N.R."/>
            <person name="Hu C.H."/>
            <person name="Huitema E."/>
            <person name="Jeong D.H."/>
            <person name="Jones A.M."/>
            <person name="Jones J.D."/>
            <person name="Jones R.W."/>
            <person name="Karlsson E.K."/>
            <person name="Kunjeti S.G."/>
            <person name="Lamour K."/>
            <person name="Liu Z."/>
            <person name="Ma L."/>
            <person name="Maclean D."/>
            <person name="Chibucos M.C."/>
            <person name="McDonald H."/>
            <person name="McWalters J."/>
            <person name="Meijer H.J."/>
            <person name="Morgan W."/>
            <person name="Morris P.F."/>
            <person name="Munro C.A."/>
            <person name="O'Neill K."/>
            <person name="Ospina-Giraldo M."/>
            <person name="Pinzon A."/>
            <person name="Pritchard L."/>
            <person name="Ramsahoye B."/>
            <person name="Ren Q."/>
            <person name="Restrepo S."/>
            <person name="Roy S."/>
            <person name="Sadanandom A."/>
            <person name="Savidor A."/>
            <person name="Schornack S."/>
            <person name="Schwartz D.C."/>
            <person name="Schumann U.D."/>
            <person name="Schwessinger B."/>
            <person name="Seyer L."/>
            <person name="Sharpe T."/>
            <person name="Silvar C."/>
            <person name="Song J."/>
            <person name="Studholme D.J."/>
            <person name="Sykes S."/>
            <person name="Thines M."/>
            <person name="van de Vondervoort P.J."/>
            <person name="Phuntumart V."/>
            <person name="Wawra S."/>
            <person name="Weide R."/>
            <person name="Win J."/>
            <person name="Young C."/>
            <person name="Zhou S."/>
            <person name="Fry W."/>
            <person name="Meyers B.C."/>
            <person name="van West P."/>
            <person name="Ristaino J."/>
            <person name="Govers F."/>
            <person name="Birch P.R."/>
            <person name="Whisson S.C."/>
            <person name="Judelson H.S."/>
            <person name="Nusbaum C."/>
        </authorList>
    </citation>
    <scope>NUCLEOTIDE SEQUENCE [LARGE SCALE GENOMIC DNA]</scope>
    <source>
        <strain evidence="2">T30-4</strain>
    </source>
</reference>
<gene>
    <name evidence="1" type="ORF">PITG_11568</name>
</gene>
<dbReference type="GeneID" id="9470642"/>
<dbReference type="HOGENOM" id="CLU_2202174_0_0_1"/>
<protein>
    <submittedName>
        <fullName evidence="1">Uncharacterized protein</fullName>
    </submittedName>
</protein>
<accession>D0NI24</accession>
<dbReference type="InParanoid" id="D0NI24"/>
<sequence>MGTSCPELDRSLPWLRASHLASSSVYEVHVSGRTEGRGDPQGFSSARKRVAAFVKTASGRTANVCFLIFKQLASFTNIAFTHGNPFVPRRLAFVEPLYQLESRKDRNK</sequence>
<keyword evidence="2" id="KW-1185">Reference proteome</keyword>
<dbReference type="AlphaFoldDB" id="D0NI24"/>
<evidence type="ECO:0000313" key="1">
    <source>
        <dbReference type="EMBL" id="EEY59109.1"/>
    </source>
</evidence>
<dbReference type="Proteomes" id="UP000006643">
    <property type="component" value="Unassembled WGS sequence"/>
</dbReference>